<dbReference type="Proteomes" id="UP001234297">
    <property type="component" value="Chromosome 2"/>
</dbReference>
<gene>
    <name evidence="1" type="ORF">MRB53_007434</name>
</gene>
<evidence type="ECO:0000313" key="2">
    <source>
        <dbReference type="Proteomes" id="UP001234297"/>
    </source>
</evidence>
<name>A0ACC2MIV2_PERAE</name>
<proteinExistence type="predicted"/>
<evidence type="ECO:0000313" key="1">
    <source>
        <dbReference type="EMBL" id="KAJ8645686.1"/>
    </source>
</evidence>
<keyword evidence="2" id="KW-1185">Reference proteome</keyword>
<comment type="caution">
    <text evidence="1">The sequence shown here is derived from an EMBL/GenBank/DDBJ whole genome shotgun (WGS) entry which is preliminary data.</text>
</comment>
<reference evidence="1 2" key="1">
    <citation type="journal article" date="2022" name="Hortic Res">
        <title>A haplotype resolved chromosomal level avocado genome allows analysis of novel avocado genes.</title>
        <authorList>
            <person name="Nath O."/>
            <person name="Fletcher S.J."/>
            <person name="Hayward A."/>
            <person name="Shaw L.M."/>
            <person name="Masouleh A.K."/>
            <person name="Furtado A."/>
            <person name="Henry R.J."/>
            <person name="Mitter N."/>
        </authorList>
    </citation>
    <scope>NUCLEOTIDE SEQUENCE [LARGE SCALE GENOMIC DNA]</scope>
    <source>
        <strain evidence="2">cv. Hass</strain>
    </source>
</reference>
<organism evidence="1 2">
    <name type="scientific">Persea americana</name>
    <name type="common">Avocado</name>
    <dbReference type="NCBI Taxonomy" id="3435"/>
    <lineage>
        <taxon>Eukaryota</taxon>
        <taxon>Viridiplantae</taxon>
        <taxon>Streptophyta</taxon>
        <taxon>Embryophyta</taxon>
        <taxon>Tracheophyta</taxon>
        <taxon>Spermatophyta</taxon>
        <taxon>Magnoliopsida</taxon>
        <taxon>Magnoliidae</taxon>
        <taxon>Laurales</taxon>
        <taxon>Lauraceae</taxon>
        <taxon>Persea</taxon>
    </lineage>
</organism>
<dbReference type="EMBL" id="CM056810">
    <property type="protein sequence ID" value="KAJ8645686.1"/>
    <property type="molecule type" value="Genomic_DNA"/>
</dbReference>
<protein>
    <submittedName>
        <fullName evidence="1">Uncharacterized protein</fullName>
    </submittedName>
</protein>
<accession>A0ACC2MIV2</accession>
<sequence length="331" mass="36823">MLLLWIGLFLLGANGIDIAREEYLKYKKYLKRVNKPAVKSIKTEYGDIFDCVDIYKQLAFDHPLLKNHTLLMTPASLPNWRNEKSPSDQRASVPKMGAILGEGCPEGTVPIRRTRMQDLLRAPSLYLHGKKYEGNGTYAGNYSMLPNNPQAGHHYALISATQGTFYGTKVAMNLWNPQLSVYGMFSLAQYWIIAGPVGSFNTIEVGWTDTNGNWWLFYDVDNKVLGYFPKDLFPLLGSGPATRVDWGGETYSPTNVCPPMGSGHFPEEGIRKAGFMRGIKVMNQARQPVDAPPNTVTVADIPQDYRVLDSRVISPEPVGRSFFYGGPGGNC</sequence>